<keyword evidence="3" id="KW-1185">Reference proteome</keyword>
<reference evidence="3" key="1">
    <citation type="journal article" date="2019" name="Int. J. Syst. Evol. Microbiol.">
        <title>The Global Catalogue of Microorganisms (GCM) 10K type strain sequencing project: providing services to taxonomists for standard genome sequencing and annotation.</title>
        <authorList>
            <consortium name="The Broad Institute Genomics Platform"/>
            <consortium name="The Broad Institute Genome Sequencing Center for Infectious Disease"/>
            <person name="Wu L."/>
            <person name="Ma J."/>
        </authorList>
    </citation>
    <scope>NUCLEOTIDE SEQUENCE [LARGE SCALE GENOMIC DNA]</scope>
    <source>
        <strain evidence="3">CGMCC 1.12769</strain>
    </source>
</reference>
<dbReference type="InterPro" id="IPR053182">
    <property type="entry name" value="YobU-like_regulator"/>
</dbReference>
<proteinExistence type="predicted"/>
<gene>
    <name evidence="2" type="ORF">GCM10008013_31350</name>
</gene>
<comment type="caution">
    <text evidence="2">The sequence shown here is derived from an EMBL/GenBank/DDBJ whole genome shotgun (WGS) entry which is preliminary data.</text>
</comment>
<dbReference type="EMBL" id="BMFT01000001">
    <property type="protein sequence ID" value="GGH29001.1"/>
    <property type="molecule type" value="Genomic_DNA"/>
</dbReference>
<accession>A0ABQ1YK43</accession>
<dbReference type="SUPFAM" id="SSF55136">
    <property type="entry name" value="Probable bacterial effector-binding domain"/>
    <property type="match status" value="1"/>
</dbReference>
<dbReference type="SMART" id="SM00871">
    <property type="entry name" value="AraC_E_bind"/>
    <property type="match status" value="1"/>
</dbReference>
<evidence type="ECO:0000313" key="3">
    <source>
        <dbReference type="Proteomes" id="UP000659344"/>
    </source>
</evidence>
<name>A0ABQ1YK43_9BACL</name>
<dbReference type="Pfam" id="PF14526">
    <property type="entry name" value="Cass2"/>
    <property type="match status" value="1"/>
</dbReference>
<dbReference type="InterPro" id="IPR029441">
    <property type="entry name" value="Cass2"/>
</dbReference>
<dbReference type="PANTHER" id="PTHR36444:SF2">
    <property type="entry name" value="TRANSCRIPTIONAL REGULATOR PROTEIN YOBU-RELATED"/>
    <property type="match status" value="1"/>
</dbReference>
<evidence type="ECO:0000313" key="2">
    <source>
        <dbReference type="EMBL" id="GGH29001.1"/>
    </source>
</evidence>
<dbReference type="Gene3D" id="3.20.80.10">
    <property type="entry name" value="Regulatory factor, effector binding domain"/>
    <property type="match status" value="1"/>
</dbReference>
<feature type="domain" description="AraC effector-binding" evidence="1">
    <location>
        <begin position="1"/>
        <end position="152"/>
    </location>
</feature>
<dbReference type="RefSeq" id="WP_188540403.1">
    <property type="nucleotide sequence ID" value="NZ_BMFT01000001.1"/>
</dbReference>
<dbReference type="InterPro" id="IPR011256">
    <property type="entry name" value="Reg_factor_effector_dom_sf"/>
</dbReference>
<organism evidence="2 3">
    <name type="scientific">Paenibacillus segetis</name>
    <dbReference type="NCBI Taxonomy" id="1325360"/>
    <lineage>
        <taxon>Bacteria</taxon>
        <taxon>Bacillati</taxon>
        <taxon>Bacillota</taxon>
        <taxon>Bacilli</taxon>
        <taxon>Bacillales</taxon>
        <taxon>Paenibacillaceae</taxon>
        <taxon>Paenibacillus</taxon>
    </lineage>
</organism>
<dbReference type="Proteomes" id="UP000659344">
    <property type="component" value="Unassembled WGS sequence"/>
</dbReference>
<sequence>MKYEVVEISEKKVVGITARTRNSDADMPQIIGGLWQRFWTDGIYQSISHKQNDCSIGLYSNYENDVNGAYDITVCCEVSELDHLPSGVEAKIISSGKYAKFVVHGHMQHAVGEFWTKLWGMNLDRRYGYDFEEYQSGGDMDNAEIHIYIAIN</sequence>
<dbReference type="PANTHER" id="PTHR36444">
    <property type="entry name" value="TRANSCRIPTIONAL REGULATOR PROTEIN YOBU-RELATED"/>
    <property type="match status" value="1"/>
</dbReference>
<dbReference type="InterPro" id="IPR010499">
    <property type="entry name" value="AraC_E-bd"/>
</dbReference>
<protein>
    <submittedName>
        <fullName evidence="2">AraC family transcriptional regulator</fullName>
    </submittedName>
</protein>
<evidence type="ECO:0000259" key="1">
    <source>
        <dbReference type="SMART" id="SM00871"/>
    </source>
</evidence>